<proteinExistence type="predicted"/>
<accession>A0A1T4XZH4</accession>
<protein>
    <submittedName>
        <fullName evidence="1">Uncharacterized protein</fullName>
    </submittedName>
</protein>
<dbReference type="Proteomes" id="UP000190774">
    <property type="component" value="Unassembled WGS sequence"/>
</dbReference>
<evidence type="ECO:0000313" key="1">
    <source>
        <dbReference type="EMBL" id="SKA94916.1"/>
    </source>
</evidence>
<dbReference type="STRING" id="48467.SAMN02745166_02241"/>
<evidence type="ECO:0000313" key="2">
    <source>
        <dbReference type="Proteomes" id="UP000190774"/>
    </source>
</evidence>
<keyword evidence="2" id="KW-1185">Reference proteome</keyword>
<gene>
    <name evidence="1" type="ORF">SAMN02745166_02241</name>
</gene>
<sequence>MSAYSKDLCVITLDGASKLGEVKRRVLHAFLEGIYCFRFVLRHQKRCFEDRVALPKDADEACALEMAEHQFQRFVNTVVRVRL</sequence>
<dbReference type="RefSeq" id="WP_078813445.1">
    <property type="nucleotide sequence ID" value="NZ_FUYE01000006.1"/>
</dbReference>
<organism evidence="1 2">
    <name type="scientific">Prosthecobacter debontii</name>
    <dbReference type="NCBI Taxonomy" id="48467"/>
    <lineage>
        <taxon>Bacteria</taxon>
        <taxon>Pseudomonadati</taxon>
        <taxon>Verrucomicrobiota</taxon>
        <taxon>Verrucomicrobiia</taxon>
        <taxon>Verrucomicrobiales</taxon>
        <taxon>Verrucomicrobiaceae</taxon>
        <taxon>Prosthecobacter</taxon>
    </lineage>
</organism>
<reference evidence="2" key="1">
    <citation type="submission" date="2017-02" db="EMBL/GenBank/DDBJ databases">
        <authorList>
            <person name="Varghese N."/>
            <person name="Submissions S."/>
        </authorList>
    </citation>
    <scope>NUCLEOTIDE SEQUENCE [LARGE SCALE GENOMIC DNA]</scope>
    <source>
        <strain evidence="2">ATCC 700200</strain>
    </source>
</reference>
<dbReference type="AlphaFoldDB" id="A0A1T4XZH4"/>
<dbReference type="EMBL" id="FUYE01000006">
    <property type="protein sequence ID" value="SKA94916.1"/>
    <property type="molecule type" value="Genomic_DNA"/>
</dbReference>
<name>A0A1T4XZH4_9BACT</name>